<keyword evidence="5" id="KW-0862">Zinc</keyword>
<dbReference type="InterPro" id="IPR050752">
    <property type="entry name" value="C2H2-ZF_domain"/>
</dbReference>
<dbReference type="InterPro" id="IPR036236">
    <property type="entry name" value="Znf_C2H2_sf"/>
</dbReference>
<dbReference type="PANTHER" id="PTHR24384">
    <property type="entry name" value="FINGER PUTATIVE TRANSCRIPTION FACTOR FAMILY-RELATED"/>
    <property type="match status" value="1"/>
</dbReference>
<feature type="domain" description="C2H2-type" evidence="11">
    <location>
        <begin position="452"/>
        <end position="479"/>
    </location>
</feature>
<keyword evidence="7" id="KW-0238">DNA-binding</keyword>
<dbReference type="PROSITE" id="PS00028">
    <property type="entry name" value="ZINC_FINGER_C2H2_1"/>
    <property type="match status" value="6"/>
</dbReference>
<dbReference type="GeneID" id="102809130"/>
<keyword evidence="4 10" id="KW-0863">Zinc-finger</keyword>
<evidence type="ECO:0000256" key="8">
    <source>
        <dbReference type="ARBA" id="ARBA00023163"/>
    </source>
</evidence>
<feature type="non-terminal residue" evidence="13">
    <location>
        <position position="631"/>
    </location>
</feature>
<evidence type="ECO:0000256" key="1">
    <source>
        <dbReference type="ARBA" id="ARBA00004123"/>
    </source>
</evidence>
<evidence type="ECO:0000256" key="5">
    <source>
        <dbReference type="ARBA" id="ARBA00022833"/>
    </source>
</evidence>
<keyword evidence="3" id="KW-0677">Repeat</keyword>
<evidence type="ECO:0000259" key="11">
    <source>
        <dbReference type="PROSITE" id="PS50157"/>
    </source>
</evidence>
<evidence type="ECO:0000256" key="7">
    <source>
        <dbReference type="ARBA" id="ARBA00023125"/>
    </source>
</evidence>
<keyword evidence="12" id="KW-1185">Reference proteome</keyword>
<keyword evidence="8" id="KW-0804">Transcription</keyword>
<dbReference type="RefSeq" id="XP_006816878.1">
    <property type="nucleotide sequence ID" value="XM_006816815.1"/>
</dbReference>
<evidence type="ECO:0000256" key="9">
    <source>
        <dbReference type="ARBA" id="ARBA00023242"/>
    </source>
</evidence>
<feature type="domain" description="C2H2-type" evidence="11">
    <location>
        <begin position="213"/>
        <end position="241"/>
    </location>
</feature>
<keyword evidence="6" id="KW-0805">Transcription regulation</keyword>
<evidence type="ECO:0000256" key="2">
    <source>
        <dbReference type="ARBA" id="ARBA00022723"/>
    </source>
</evidence>
<protein>
    <submittedName>
        <fullName evidence="13">Zinc finger protein 271-like</fullName>
    </submittedName>
</protein>
<feature type="domain" description="C2H2-type" evidence="11">
    <location>
        <begin position="386"/>
        <end position="413"/>
    </location>
</feature>
<dbReference type="PANTHER" id="PTHR24384:SF189">
    <property type="entry name" value="C2H2-TYPE DOMAIN-CONTAINING PROTEIN-RELATED"/>
    <property type="match status" value="1"/>
</dbReference>
<dbReference type="SMART" id="SM00355">
    <property type="entry name" value="ZnF_C2H2"/>
    <property type="match status" value="11"/>
</dbReference>
<feature type="domain" description="C2H2-type" evidence="11">
    <location>
        <begin position="136"/>
        <end position="163"/>
    </location>
</feature>
<evidence type="ECO:0000313" key="12">
    <source>
        <dbReference type="Proteomes" id="UP000694865"/>
    </source>
</evidence>
<evidence type="ECO:0000256" key="6">
    <source>
        <dbReference type="ARBA" id="ARBA00023015"/>
    </source>
</evidence>
<dbReference type="InterPro" id="IPR013087">
    <property type="entry name" value="Znf_C2H2_type"/>
</dbReference>
<accession>A0ABM0MA37</accession>
<keyword evidence="2" id="KW-0479">Metal-binding</keyword>
<gene>
    <name evidence="13" type="primary">LOC102809130</name>
</gene>
<sequence length="631" mass="73779">MSSLTVNLLGEPVTIYRVQKEKVNYSIFHYQTWSPTSSEKQNKLLLAMLATEPDLNSFQSEEGSEISDENIFLTSTAAAMDTDIVYLHESFSEVDNSVWQPQSDDSMSESTQYDCKNNQQSFIQSRIRTQRRKKPYRCNICMKTYMYKGSMENHMTIHKQSNKDGDKETVAMKQTHKRRPDYKRYYCMHCNKSCRGQRNLETHLLTHCLKKAHQCEQCAMNFNQDWQLQEHLMTVHIAKQSYQCKQCGQNFKDNQQLQDHHSNKRYHCNECGSRLEQKKEMEFHTMLHTMAHYQNLPIIKHTAEKPFRCTLCEESFSQQMDLYAHILTHDRKKQFERQQCAESFNNGSVKDIHLRSHDLDVSNEITPISNSDMQIDHSISQPLELYQCLYCEKSFHQESQLDLHTTTHTKSQNSEPTFKFNNKDLYHCNYCEVSSSILPVMKMHMKTHIGDYQCNLCGKEFLEKSELQIHTEVHVGRSDHCQIATKIDFRKRMETCVMQQHEQEPCSTSSNYLGIPEVLISSFTNQDHCITGSQISSRACQETEQVNRDMHTNNSEMLYQCQRCAKQFMFKQSLIRHLMFECESVTTAICHQNTQVIGPSPFSVEENIAYIHDPIEGEQMAIITEQNCTLQ</sequence>
<evidence type="ECO:0000256" key="3">
    <source>
        <dbReference type="ARBA" id="ARBA00022737"/>
    </source>
</evidence>
<evidence type="ECO:0000313" key="13">
    <source>
        <dbReference type="RefSeq" id="XP_006816878.1"/>
    </source>
</evidence>
<evidence type="ECO:0000256" key="4">
    <source>
        <dbReference type="ARBA" id="ARBA00022771"/>
    </source>
</evidence>
<dbReference type="PROSITE" id="PS50157">
    <property type="entry name" value="ZINC_FINGER_C2H2_2"/>
    <property type="match status" value="8"/>
</dbReference>
<feature type="domain" description="C2H2-type" evidence="11">
    <location>
        <begin position="185"/>
        <end position="212"/>
    </location>
</feature>
<dbReference type="Pfam" id="PF00096">
    <property type="entry name" value="zf-C2H2"/>
    <property type="match status" value="3"/>
</dbReference>
<comment type="subcellular location">
    <subcellularLocation>
        <location evidence="1">Nucleus</location>
    </subcellularLocation>
</comment>
<feature type="domain" description="C2H2-type" evidence="11">
    <location>
        <begin position="559"/>
        <end position="577"/>
    </location>
</feature>
<evidence type="ECO:0000256" key="10">
    <source>
        <dbReference type="PROSITE-ProRule" id="PRU00042"/>
    </source>
</evidence>
<name>A0ABM0MA37_SACKO</name>
<organism evidence="12 13">
    <name type="scientific">Saccoglossus kowalevskii</name>
    <name type="common">Acorn worm</name>
    <dbReference type="NCBI Taxonomy" id="10224"/>
    <lineage>
        <taxon>Eukaryota</taxon>
        <taxon>Metazoa</taxon>
        <taxon>Hemichordata</taxon>
        <taxon>Enteropneusta</taxon>
        <taxon>Harrimaniidae</taxon>
        <taxon>Saccoglossus</taxon>
    </lineage>
</organism>
<feature type="domain" description="C2H2-type" evidence="11">
    <location>
        <begin position="242"/>
        <end position="272"/>
    </location>
</feature>
<dbReference type="Gene3D" id="3.30.160.60">
    <property type="entry name" value="Classic Zinc Finger"/>
    <property type="match status" value="6"/>
</dbReference>
<dbReference type="Proteomes" id="UP000694865">
    <property type="component" value="Unplaced"/>
</dbReference>
<feature type="domain" description="C2H2-type" evidence="11">
    <location>
        <begin position="307"/>
        <end position="334"/>
    </location>
</feature>
<dbReference type="SUPFAM" id="SSF57667">
    <property type="entry name" value="beta-beta-alpha zinc fingers"/>
    <property type="match status" value="6"/>
</dbReference>
<proteinExistence type="predicted"/>
<keyword evidence="9" id="KW-0539">Nucleus</keyword>
<reference evidence="13" key="1">
    <citation type="submission" date="2025-08" db="UniProtKB">
        <authorList>
            <consortium name="RefSeq"/>
        </authorList>
    </citation>
    <scope>IDENTIFICATION</scope>
    <source>
        <tissue evidence="13">Testes</tissue>
    </source>
</reference>